<proteinExistence type="predicted"/>
<evidence type="ECO:0000313" key="2">
    <source>
        <dbReference type="Proteomes" id="UP000635996"/>
    </source>
</evidence>
<dbReference type="Proteomes" id="UP000635996">
    <property type="component" value="Unassembled WGS sequence"/>
</dbReference>
<protein>
    <submittedName>
        <fullName evidence="1">3-oxoacyl-ACP synthase</fullName>
    </submittedName>
</protein>
<organism evidence="1 2">
    <name type="scientific">Streptomyces thermoviolaceus subsp. thermoviolaceus</name>
    <dbReference type="NCBI Taxonomy" id="66860"/>
    <lineage>
        <taxon>Bacteria</taxon>
        <taxon>Bacillati</taxon>
        <taxon>Actinomycetota</taxon>
        <taxon>Actinomycetes</taxon>
        <taxon>Kitasatosporales</taxon>
        <taxon>Streptomycetaceae</taxon>
        <taxon>Streptomyces</taxon>
    </lineage>
</organism>
<comment type="caution">
    <text evidence="1">The sequence shown here is derived from an EMBL/GenBank/DDBJ whole genome shotgun (WGS) entry which is preliminary data.</text>
</comment>
<dbReference type="InterPro" id="IPR016039">
    <property type="entry name" value="Thiolase-like"/>
</dbReference>
<keyword evidence="2" id="KW-1185">Reference proteome</keyword>
<evidence type="ECO:0000313" key="1">
    <source>
        <dbReference type="EMBL" id="NJP13425.1"/>
    </source>
</evidence>
<dbReference type="EMBL" id="JAATEL010000003">
    <property type="protein sequence ID" value="NJP13425.1"/>
    <property type="molecule type" value="Genomic_DNA"/>
</dbReference>
<reference evidence="1 2" key="1">
    <citation type="submission" date="2020-03" db="EMBL/GenBank/DDBJ databases">
        <title>WGS of actinomycetes isolated from Thailand.</title>
        <authorList>
            <person name="Thawai C."/>
        </authorList>
    </citation>
    <scope>NUCLEOTIDE SEQUENCE [LARGE SCALE GENOMIC DNA]</scope>
    <source>
        <strain evidence="1 2">NBRC 13905</strain>
    </source>
</reference>
<dbReference type="SUPFAM" id="SSF53901">
    <property type="entry name" value="Thiolase-like"/>
    <property type="match status" value="1"/>
</dbReference>
<dbReference type="PANTHER" id="PTHR34069">
    <property type="entry name" value="3-OXOACYL-[ACYL-CARRIER-PROTEIN] SYNTHASE 3"/>
    <property type="match status" value="1"/>
</dbReference>
<name>A0ABX0YQW8_STRTL</name>
<dbReference type="PANTHER" id="PTHR34069:SF2">
    <property type="entry name" value="BETA-KETOACYL-[ACYL-CARRIER-PROTEIN] SYNTHASE III"/>
    <property type="match status" value="1"/>
</dbReference>
<gene>
    <name evidence="1" type="ORF">HCJ95_03745</name>
</gene>
<sequence length="345" mass="37159">MRPHTPVGIVSAALWLPHGRDTAADAVAEGRLEARVARDLGHRHLPVAEDVSAPDMAVRAASEALGRSEAVAGDLALLCHAWMYYQGHDLWSPPHYIADQLGAHAALPVGVRQICNGGAAALELAVGRMSLETGVRYALVTTADRFVPPGFDRWRSDYGAAYGDAGTAVLLRQPAAASDALLLRSLHSAAAPQLEGMHRGNDPFARLPRDVSPVVDMRRTKRTYLREHGTDDFQKINRDMIRHVLRRALQDAGVRPDDPRIRLAVLPRLGAKVLNADWIPVLSALLPVPMADWGTDTGHLGTGDLAAGLHDVLHGEVLRPGEIAVLLNAGAGFTWTCAVVEATRR</sequence>
<dbReference type="Gene3D" id="3.40.47.10">
    <property type="match status" value="2"/>
</dbReference>
<accession>A0ABX0YQW8</accession>
<dbReference type="CDD" id="cd00827">
    <property type="entry name" value="init_cond_enzymes"/>
    <property type="match status" value="1"/>
</dbReference>